<dbReference type="EMBL" id="JACRTC010000001">
    <property type="protein sequence ID" value="MBC8569227.1"/>
    <property type="molecule type" value="Genomic_DNA"/>
</dbReference>
<dbReference type="AlphaFoldDB" id="A0A926E8F6"/>
<evidence type="ECO:0000313" key="1">
    <source>
        <dbReference type="EMBL" id="MBC8569227.1"/>
    </source>
</evidence>
<organism evidence="1 2">
    <name type="scientific">Zongyangia hominis</name>
    <dbReference type="NCBI Taxonomy" id="2763677"/>
    <lineage>
        <taxon>Bacteria</taxon>
        <taxon>Bacillati</taxon>
        <taxon>Bacillota</taxon>
        <taxon>Clostridia</taxon>
        <taxon>Eubacteriales</taxon>
        <taxon>Oscillospiraceae</taxon>
        <taxon>Zongyangia</taxon>
    </lineage>
</organism>
<protein>
    <submittedName>
        <fullName evidence="1">Uncharacterized protein</fullName>
    </submittedName>
</protein>
<dbReference type="Pfam" id="PF18975">
    <property type="entry name" value="DUF5711"/>
    <property type="match status" value="1"/>
</dbReference>
<gene>
    <name evidence="1" type="ORF">H8709_00065</name>
</gene>
<accession>A0A926E8F6</accession>
<dbReference type="Proteomes" id="UP000660861">
    <property type="component" value="Unassembled WGS sequence"/>
</dbReference>
<keyword evidence="2" id="KW-1185">Reference proteome</keyword>
<evidence type="ECO:0000313" key="2">
    <source>
        <dbReference type="Proteomes" id="UP000660861"/>
    </source>
</evidence>
<sequence length="384" mass="41457">MSKVQDISEVRKKYKKKSIVKRIILLLLIFLLVLVALSFTNETVRNRVNDWISTVAAEFGGGSGFPVSLAGANPVELASMSNDLGVLTDTNFYVYNQNGKEIGNIKHGFTNPKVVVNSSMSAIYDRGGKKLVLSSKTKEILTQTYEFSILTADLAKNGYLAVATGSQRYTSQLTVYDNSQKEFMHWYSAQNHIVSLSILSDGSGIAVGTLGAENGSLKSTLHLLSFSSEEPIATLDFPGEAIYAVDCKEGGNIFVLTDKAARVVSAKGKVEGEYIYGATNLVSFSTEGSKQVVLVFGDYNQYQQATVVMLNQKGEKTGEVSLQESVKGLSVSGDKVALLLQRQAVVYSMSGEQIRTVPVERGSIGVQMAGSGVYVSMTGEIRKG</sequence>
<reference evidence="1" key="1">
    <citation type="submission" date="2020-08" db="EMBL/GenBank/DDBJ databases">
        <title>Genome public.</title>
        <authorList>
            <person name="Liu C."/>
            <person name="Sun Q."/>
        </authorList>
    </citation>
    <scope>NUCLEOTIDE SEQUENCE</scope>
    <source>
        <strain evidence="1">NSJ-54</strain>
    </source>
</reference>
<proteinExistence type="predicted"/>
<name>A0A926E8F6_9FIRM</name>
<comment type="caution">
    <text evidence="1">The sequence shown here is derived from an EMBL/GenBank/DDBJ whole genome shotgun (WGS) entry which is preliminary data.</text>
</comment>
<dbReference type="InterPro" id="IPR043765">
    <property type="entry name" value="DUF5711"/>
</dbReference>
<dbReference type="SUPFAM" id="SSF50998">
    <property type="entry name" value="Quinoprotein alcohol dehydrogenase-like"/>
    <property type="match status" value="1"/>
</dbReference>
<dbReference type="RefSeq" id="WP_262396337.1">
    <property type="nucleotide sequence ID" value="NZ_JACRTC010000001.1"/>
</dbReference>
<dbReference type="InterPro" id="IPR011047">
    <property type="entry name" value="Quinoprotein_ADH-like_sf"/>
</dbReference>